<dbReference type="InterPro" id="IPR002831">
    <property type="entry name" value="Tscrpt_reg_TrmB_N"/>
</dbReference>
<evidence type="ECO:0000313" key="3">
    <source>
        <dbReference type="Proteomes" id="UP000230292"/>
    </source>
</evidence>
<dbReference type="InterPro" id="IPR036390">
    <property type="entry name" value="WH_DNA-bd_sf"/>
</dbReference>
<dbReference type="Pfam" id="PF01978">
    <property type="entry name" value="TrmB"/>
    <property type="match status" value="1"/>
</dbReference>
<gene>
    <name evidence="2" type="ORF">COW24_04280</name>
</gene>
<dbReference type="AlphaFoldDB" id="A0A2M7H373"/>
<feature type="domain" description="Transcription regulator TrmB N-terminal" evidence="1">
    <location>
        <begin position="10"/>
        <end position="78"/>
    </location>
</feature>
<protein>
    <recommendedName>
        <fullName evidence="1">Transcription regulator TrmB N-terminal domain-containing protein</fullName>
    </recommendedName>
</protein>
<dbReference type="Proteomes" id="UP000230292">
    <property type="component" value="Unassembled WGS sequence"/>
</dbReference>
<evidence type="ECO:0000259" key="1">
    <source>
        <dbReference type="Pfam" id="PF01978"/>
    </source>
</evidence>
<comment type="caution">
    <text evidence="2">The sequence shown here is derived from an EMBL/GenBank/DDBJ whole genome shotgun (WGS) entry which is preliminary data.</text>
</comment>
<evidence type="ECO:0000313" key="2">
    <source>
        <dbReference type="EMBL" id="PIW36644.1"/>
    </source>
</evidence>
<dbReference type="InterPro" id="IPR051797">
    <property type="entry name" value="TrmB-like"/>
</dbReference>
<dbReference type="PANTHER" id="PTHR34293">
    <property type="entry name" value="HTH-TYPE TRANSCRIPTIONAL REGULATOR TRMBL2"/>
    <property type="match status" value="1"/>
</dbReference>
<organism evidence="2 3">
    <name type="scientific">Candidatus Kerfeldbacteria bacterium CG15_BIG_FIL_POST_REV_8_21_14_020_45_12</name>
    <dbReference type="NCBI Taxonomy" id="2014247"/>
    <lineage>
        <taxon>Bacteria</taxon>
        <taxon>Candidatus Kerfeldiibacteriota</taxon>
    </lineage>
</organism>
<name>A0A2M7H373_9BACT</name>
<reference evidence="2 3" key="1">
    <citation type="submission" date="2017-09" db="EMBL/GenBank/DDBJ databases">
        <title>Depth-based differentiation of microbial function through sediment-hosted aquifers and enrichment of novel symbionts in the deep terrestrial subsurface.</title>
        <authorList>
            <person name="Probst A.J."/>
            <person name="Ladd B."/>
            <person name="Jarett J.K."/>
            <person name="Geller-Mcgrath D.E."/>
            <person name="Sieber C.M."/>
            <person name="Emerson J.B."/>
            <person name="Anantharaman K."/>
            <person name="Thomas B.C."/>
            <person name="Malmstrom R."/>
            <person name="Stieglmeier M."/>
            <person name="Klingl A."/>
            <person name="Woyke T."/>
            <person name="Ryan C.M."/>
            <person name="Banfield J.F."/>
        </authorList>
    </citation>
    <scope>NUCLEOTIDE SEQUENCE [LARGE SCALE GENOMIC DNA]</scope>
    <source>
        <strain evidence="2">CG15_BIG_FIL_POST_REV_8_21_14_020_45_12</strain>
    </source>
</reference>
<dbReference type="SUPFAM" id="SSF46785">
    <property type="entry name" value="Winged helix' DNA-binding domain"/>
    <property type="match status" value="1"/>
</dbReference>
<dbReference type="InterPro" id="IPR036388">
    <property type="entry name" value="WH-like_DNA-bd_sf"/>
</dbReference>
<proteinExistence type="predicted"/>
<sequence>MKNSQLTELLHDLGFGQNESIVYLALVESGQNTAGKLIKATGLHRHIVYESLKSLEGKHLASSSKKNNVSVFQATDPKRLIEQFDSRRTLLEEAVKTLQTKHTAAKPEVVTYEGAAGPKAVLSEMLAAGIGGETVYGIYPNTDMFQKNCS</sequence>
<dbReference type="EMBL" id="PFGC01000044">
    <property type="protein sequence ID" value="PIW36644.1"/>
    <property type="molecule type" value="Genomic_DNA"/>
</dbReference>
<accession>A0A2M7H373</accession>
<dbReference type="Gene3D" id="1.10.10.10">
    <property type="entry name" value="Winged helix-like DNA-binding domain superfamily/Winged helix DNA-binding domain"/>
    <property type="match status" value="1"/>
</dbReference>
<dbReference type="PANTHER" id="PTHR34293:SF1">
    <property type="entry name" value="HTH-TYPE TRANSCRIPTIONAL REGULATOR TRMBL2"/>
    <property type="match status" value="1"/>
</dbReference>